<dbReference type="EMBL" id="JAAKZX010000032">
    <property type="protein sequence ID" value="NGO43051.1"/>
    <property type="molecule type" value="Genomic_DNA"/>
</dbReference>
<keyword evidence="1" id="KW-0472">Membrane</keyword>
<name>A0ABX0DV85_9ACTN</name>
<keyword evidence="1" id="KW-1133">Transmembrane helix</keyword>
<evidence type="ECO:0000313" key="3">
    <source>
        <dbReference type="Proteomes" id="UP001518140"/>
    </source>
</evidence>
<dbReference type="Proteomes" id="UP001518140">
    <property type="component" value="Unassembled WGS sequence"/>
</dbReference>
<keyword evidence="3" id="KW-1185">Reference proteome</keyword>
<feature type="transmembrane region" description="Helical" evidence="1">
    <location>
        <begin position="43"/>
        <end position="64"/>
    </location>
</feature>
<evidence type="ECO:0000313" key="2">
    <source>
        <dbReference type="EMBL" id="NGO43051.1"/>
    </source>
</evidence>
<comment type="caution">
    <text evidence="2">The sequence shown here is derived from an EMBL/GenBank/DDBJ whole genome shotgun (WGS) entry which is preliminary data.</text>
</comment>
<reference evidence="2 3" key="1">
    <citation type="submission" date="2020-02" db="EMBL/GenBank/DDBJ databases">
        <title>Whole-genome analyses of novel actinobacteria.</title>
        <authorList>
            <person name="Sahin N."/>
            <person name="Tokatli A."/>
        </authorList>
    </citation>
    <scope>NUCLEOTIDE SEQUENCE [LARGE SCALE GENOMIC DNA]</scope>
    <source>
        <strain evidence="2 3">YC419</strain>
    </source>
</reference>
<gene>
    <name evidence="2" type="ORF">G6048_13015</name>
</gene>
<protein>
    <submittedName>
        <fullName evidence="2">Uncharacterized protein</fullName>
    </submittedName>
</protein>
<evidence type="ECO:0000256" key="1">
    <source>
        <dbReference type="SAM" id="Phobius"/>
    </source>
</evidence>
<organism evidence="2 3">
    <name type="scientific">Streptomyces ureilyticus</name>
    <dbReference type="NCBI Taxonomy" id="1775131"/>
    <lineage>
        <taxon>Bacteria</taxon>
        <taxon>Bacillati</taxon>
        <taxon>Actinomycetota</taxon>
        <taxon>Actinomycetes</taxon>
        <taxon>Kitasatosporales</taxon>
        <taxon>Streptomycetaceae</taxon>
        <taxon>Streptomyces</taxon>
    </lineage>
</organism>
<sequence length="379" mass="40541">MRWHGQLRRLLLSREGGGTVLMATSTAVALGVVPSILEQWTKRQWVFVVVFAGALVLVLAGWVLQRPRGLGVVVSLYPVDRTQASRVVALKNASRTAHSATLVIDRAVLWPGERSGQGRSDVADFVARLIDAQVEELRAAGRAEPEVALYVLAHLQDGFLLGRRLADDAQLSLAVMHLSQQARRSVVPGVDLGSSLRAALTDRQRAQMTGLVEAPTRGHPQLVEIPAAAGQQRHRIALIVRLASAGSMIDDARHVAVTGQDSYGPGHHTGYRLPPVGPGGTDGPCGAYLVIDTGNAYLPDDSGVYAAVTTYVWECWQAARQEWAQRLGGATAVEGLLFFHGPLPIAVALGWLTARDRLTLVHHDLRLARGAAPPSAAGS</sequence>
<proteinExistence type="predicted"/>
<keyword evidence="1" id="KW-0812">Transmembrane</keyword>
<accession>A0ABX0DV85</accession>
<dbReference type="RefSeq" id="WP_165339670.1">
    <property type="nucleotide sequence ID" value="NZ_JAAKZX010000032.1"/>
</dbReference>